<gene>
    <name evidence="1" type="ORF">KQY15_02220</name>
</gene>
<evidence type="ECO:0008006" key="3">
    <source>
        <dbReference type="Google" id="ProtNLM"/>
    </source>
</evidence>
<dbReference type="Pfam" id="PF23140">
    <property type="entry name" value="Gp80"/>
    <property type="match status" value="1"/>
</dbReference>
<dbReference type="EMBL" id="JAHRID010000001">
    <property type="protein sequence ID" value="MBV2127913.1"/>
    <property type="molecule type" value="Genomic_DNA"/>
</dbReference>
<proteinExistence type="predicted"/>
<keyword evidence="2" id="KW-1185">Reference proteome</keyword>
<evidence type="ECO:0000313" key="1">
    <source>
        <dbReference type="EMBL" id="MBV2127913.1"/>
    </source>
</evidence>
<comment type="caution">
    <text evidence="1">The sequence shown here is derived from an EMBL/GenBank/DDBJ whole genome shotgun (WGS) entry which is preliminary data.</text>
</comment>
<dbReference type="Proteomes" id="UP000704611">
    <property type="component" value="Unassembled WGS sequence"/>
</dbReference>
<sequence length="125" mass="13069">MLNNAGKSRAINAANTLALFSTNPGVGDTAAGTELSDAPYARQAAVFNAGVDNEGVSEALLNADVVFDLHLTNNQNVQFIGLFEDTTYLGYIVPSAPRNFTGEASPTRSFTVKATTTKITAANQA</sequence>
<dbReference type="InterPro" id="IPR056908">
    <property type="entry name" value="Gp80-like"/>
</dbReference>
<name>A0ABS6MGK1_9GAMM</name>
<evidence type="ECO:0000313" key="2">
    <source>
        <dbReference type="Proteomes" id="UP000704611"/>
    </source>
</evidence>
<dbReference type="RefSeq" id="WP_217666801.1">
    <property type="nucleotide sequence ID" value="NZ_JAHRID010000001.1"/>
</dbReference>
<accession>A0ABS6MGK1</accession>
<reference evidence="1 2" key="1">
    <citation type="submission" date="2021-06" db="EMBL/GenBank/DDBJ databases">
        <title>Rheinheimera indica sp. nov., isolated from deep-sea sediment.</title>
        <authorList>
            <person name="Wang Z."/>
            <person name="Zhang X.-Y."/>
        </authorList>
    </citation>
    <scope>NUCLEOTIDE SEQUENCE [LARGE SCALE GENOMIC DNA]</scope>
    <source>
        <strain evidence="1 2">SM2107</strain>
    </source>
</reference>
<organism evidence="1 2">
    <name type="scientific">Arsukibacterium indicum</name>
    <dbReference type="NCBI Taxonomy" id="2848612"/>
    <lineage>
        <taxon>Bacteria</taxon>
        <taxon>Pseudomonadati</taxon>
        <taxon>Pseudomonadota</taxon>
        <taxon>Gammaproteobacteria</taxon>
        <taxon>Chromatiales</taxon>
        <taxon>Chromatiaceae</taxon>
        <taxon>Arsukibacterium</taxon>
    </lineage>
</organism>
<protein>
    <recommendedName>
        <fullName evidence="3">Phage tail protein</fullName>
    </recommendedName>
</protein>